<organism evidence="1 2">
    <name type="scientific">Acidisarcina polymorpha</name>
    <dbReference type="NCBI Taxonomy" id="2211140"/>
    <lineage>
        <taxon>Bacteria</taxon>
        <taxon>Pseudomonadati</taxon>
        <taxon>Acidobacteriota</taxon>
        <taxon>Terriglobia</taxon>
        <taxon>Terriglobales</taxon>
        <taxon>Acidobacteriaceae</taxon>
        <taxon>Acidisarcina</taxon>
    </lineage>
</organism>
<accession>A0A2Z5G1L2</accession>
<dbReference type="EMBL" id="CP030840">
    <property type="protein sequence ID" value="AXC12968.1"/>
    <property type="molecule type" value="Genomic_DNA"/>
</dbReference>
<dbReference type="AlphaFoldDB" id="A0A2Z5G1L2"/>
<gene>
    <name evidence="1" type="ORF">ACPOL_3687</name>
</gene>
<name>A0A2Z5G1L2_9BACT</name>
<evidence type="ECO:0000313" key="2">
    <source>
        <dbReference type="Proteomes" id="UP000253606"/>
    </source>
</evidence>
<evidence type="ECO:0000313" key="1">
    <source>
        <dbReference type="EMBL" id="AXC12968.1"/>
    </source>
</evidence>
<dbReference type="Proteomes" id="UP000253606">
    <property type="component" value="Chromosome"/>
</dbReference>
<proteinExistence type="predicted"/>
<keyword evidence="2" id="KW-1185">Reference proteome</keyword>
<protein>
    <submittedName>
        <fullName evidence="1">Uncharacterized protein</fullName>
    </submittedName>
</protein>
<dbReference type="KEGG" id="abas:ACPOL_3687"/>
<reference evidence="1 2" key="1">
    <citation type="journal article" date="2018" name="Front. Microbiol.">
        <title>Hydrolytic Capabilities as a Key to Environmental Success: Chitinolytic and Cellulolytic Acidobacteria From Acidic Sub-arctic Soils and Boreal Peatlands.</title>
        <authorList>
            <person name="Belova S.E."/>
            <person name="Ravin N.V."/>
            <person name="Pankratov T.A."/>
            <person name="Rakitin A.L."/>
            <person name="Ivanova A.A."/>
            <person name="Beletsky A.V."/>
            <person name="Mardanov A.V."/>
            <person name="Sinninghe Damste J.S."/>
            <person name="Dedysh S.N."/>
        </authorList>
    </citation>
    <scope>NUCLEOTIDE SEQUENCE [LARGE SCALE GENOMIC DNA]</scope>
    <source>
        <strain evidence="1 2">SBC82</strain>
    </source>
</reference>
<sequence>MAALRESLSKKLLAVKDFLLEHLWTRSMLLANLDIKKRRGRFGPQSLPSLLA</sequence>